<dbReference type="KEGG" id="mmc:Mmcs_5558"/>
<name>A0A5Q5BT41_MYCSS</name>
<evidence type="ECO:0000313" key="2">
    <source>
        <dbReference type="EMBL" id="ABG11658.1"/>
    </source>
</evidence>
<accession>A0A5Q5BT41</accession>
<protein>
    <submittedName>
        <fullName evidence="2">PE family protein</fullName>
    </submittedName>
</protein>
<sequence length="103" mass="10123" precursor="true">MFLDVTPGALAAASAQVAALTGRLMAANAVHTAAIAAIMPPGSDIPSVKVSETLRAKGLTHEAMAMMGNTQLAGSSMGVGESSASYEVGEVEGVGVYTASAGL</sequence>
<dbReference type="SUPFAM" id="SSF140459">
    <property type="entry name" value="PE/PPE dimer-like"/>
    <property type="match status" value="1"/>
</dbReference>
<feature type="domain" description="PE" evidence="1">
    <location>
        <begin position="4"/>
        <end position="90"/>
    </location>
</feature>
<dbReference type="EMBL" id="CP000385">
    <property type="protein sequence ID" value="ABG11658.1"/>
    <property type="molecule type" value="Genomic_DNA"/>
</dbReference>
<dbReference type="Pfam" id="PF00934">
    <property type="entry name" value="PE"/>
    <property type="match status" value="1"/>
</dbReference>
<reference evidence="2" key="1">
    <citation type="submission" date="2006-06" db="EMBL/GenBank/DDBJ databases">
        <title>Complete sequence of plasmid of Mycobacterium sp. MCS.</title>
        <authorList>
            <consortium name="US DOE Joint Genome Institute"/>
            <person name="Copeland A."/>
            <person name="Lucas S."/>
            <person name="Lapidus A."/>
            <person name="Barry K."/>
            <person name="Detter J.C."/>
            <person name="Glavina del Rio T."/>
            <person name="Hammon N."/>
            <person name="Israni S."/>
            <person name="Dalin E."/>
            <person name="Tice H."/>
            <person name="Pitluck S."/>
            <person name="Martinez M."/>
            <person name="Schmutz J."/>
            <person name="Larimer F."/>
            <person name="Land M."/>
            <person name="Hauser L."/>
            <person name="Kyrpides N."/>
            <person name="Kim E."/>
            <person name="Miller C.D."/>
            <person name="Hughes J.E."/>
            <person name="Anderson A.J."/>
            <person name="Sims R.C."/>
            <person name="Richardson P."/>
        </authorList>
    </citation>
    <scope>NUCLEOTIDE SEQUENCE [LARGE SCALE GENOMIC DNA]</scope>
    <source>
        <strain evidence="2">MCS</strain>
        <plasmid evidence="2">Plasmid1</plasmid>
    </source>
</reference>
<dbReference type="InterPro" id="IPR038332">
    <property type="entry name" value="PPE_sf"/>
</dbReference>
<keyword evidence="2" id="KW-0614">Plasmid</keyword>
<proteinExistence type="predicted"/>
<dbReference type="Gene3D" id="1.10.287.850">
    <property type="entry name" value="HP0062-like domain"/>
    <property type="match status" value="1"/>
</dbReference>
<geneLocation type="plasmid" evidence="2">
    <name>Plasmid1</name>
</geneLocation>
<gene>
    <name evidence="2" type="ordered locus">Mmcs_5558</name>
</gene>
<organism evidence="2">
    <name type="scientific">Mycobacterium sp. (strain MCS)</name>
    <dbReference type="NCBI Taxonomy" id="164756"/>
    <lineage>
        <taxon>Bacteria</taxon>
        <taxon>Bacillati</taxon>
        <taxon>Actinomycetota</taxon>
        <taxon>Actinomycetes</taxon>
        <taxon>Mycobacteriales</taxon>
        <taxon>Mycobacteriaceae</taxon>
        <taxon>Mycobacterium</taxon>
    </lineage>
</organism>
<evidence type="ECO:0000259" key="1">
    <source>
        <dbReference type="Pfam" id="PF00934"/>
    </source>
</evidence>
<dbReference type="InterPro" id="IPR000084">
    <property type="entry name" value="PE-PGRS_N"/>
</dbReference>
<dbReference type="AlphaFoldDB" id="A0A5Q5BT41"/>